<dbReference type="EMBL" id="JABBWG010000041">
    <property type="protein sequence ID" value="KAG1807831.1"/>
    <property type="molecule type" value="Genomic_DNA"/>
</dbReference>
<evidence type="ECO:0000313" key="1">
    <source>
        <dbReference type="EMBL" id="KAG1807831.1"/>
    </source>
</evidence>
<keyword evidence="2" id="KW-1185">Reference proteome</keyword>
<proteinExistence type="predicted"/>
<dbReference type="Gene3D" id="1.20.58.340">
    <property type="entry name" value="Magnesium transport protein CorA, transmembrane region"/>
    <property type="match status" value="1"/>
</dbReference>
<dbReference type="AlphaFoldDB" id="A0A9P7J809"/>
<dbReference type="Proteomes" id="UP000807769">
    <property type="component" value="Unassembled WGS sequence"/>
</dbReference>
<organism evidence="1 2">
    <name type="scientific">Suillus subaureus</name>
    <dbReference type="NCBI Taxonomy" id="48587"/>
    <lineage>
        <taxon>Eukaryota</taxon>
        <taxon>Fungi</taxon>
        <taxon>Dikarya</taxon>
        <taxon>Basidiomycota</taxon>
        <taxon>Agaricomycotina</taxon>
        <taxon>Agaricomycetes</taxon>
        <taxon>Agaricomycetidae</taxon>
        <taxon>Boletales</taxon>
        <taxon>Suillineae</taxon>
        <taxon>Suillaceae</taxon>
        <taxon>Suillus</taxon>
    </lineage>
</organism>
<sequence length="150" mass="16933">MPSDFVDFAGPIVTRLRQLDTGLRASADPNLLVQSLLDHVTDSALEVVDAFHDKILQLKYDVLMEPGMKVVSSGPLGCSRRSFMGYSGTTRTDMLHCSRLLRKRSKSKGERKLRGNIYLWQADIHDHMEYTLTTMDMFAGITGPQKYQHS</sequence>
<name>A0A9P7J809_9AGAM</name>
<accession>A0A9P7J809</accession>
<dbReference type="RefSeq" id="XP_041188289.1">
    <property type="nucleotide sequence ID" value="XM_041343930.1"/>
</dbReference>
<dbReference type="GeneID" id="64637946"/>
<reference evidence="1" key="1">
    <citation type="journal article" date="2020" name="New Phytol.">
        <title>Comparative genomics reveals dynamic genome evolution in host specialist ectomycorrhizal fungi.</title>
        <authorList>
            <person name="Lofgren L.A."/>
            <person name="Nguyen N.H."/>
            <person name="Vilgalys R."/>
            <person name="Ruytinx J."/>
            <person name="Liao H.L."/>
            <person name="Branco S."/>
            <person name="Kuo A."/>
            <person name="LaButti K."/>
            <person name="Lipzen A."/>
            <person name="Andreopoulos W."/>
            <person name="Pangilinan J."/>
            <person name="Riley R."/>
            <person name="Hundley H."/>
            <person name="Na H."/>
            <person name="Barry K."/>
            <person name="Grigoriev I.V."/>
            <person name="Stajich J.E."/>
            <person name="Kennedy P.G."/>
        </authorList>
    </citation>
    <scope>NUCLEOTIDE SEQUENCE</scope>
    <source>
        <strain evidence="1">MN1</strain>
    </source>
</reference>
<gene>
    <name evidence="1" type="ORF">BJ212DRAFT_727786</name>
</gene>
<dbReference type="SUPFAM" id="SSF143865">
    <property type="entry name" value="CorA soluble domain-like"/>
    <property type="match status" value="1"/>
</dbReference>
<comment type="caution">
    <text evidence="1">The sequence shown here is derived from an EMBL/GenBank/DDBJ whole genome shotgun (WGS) entry which is preliminary data.</text>
</comment>
<protein>
    <submittedName>
        <fullName evidence="1">Uncharacterized protein</fullName>
    </submittedName>
</protein>
<dbReference type="OrthoDB" id="165352at2759"/>
<evidence type="ECO:0000313" key="2">
    <source>
        <dbReference type="Proteomes" id="UP000807769"/>
    </source>
</evidence>
<dbReference type="InterPro" id="IPR045861">
    <property type="entry name" value="CorA_cytoplasmic_dom"/>
</dbReference>